<sequence length="67" mass="7605">MLFLAVLLSCLGCSMFFYFQATFSGLGRKRWALAGLMFGPLAWPMFTMKKRVQSARFISIQSVLFNA</sequence>
<accession>A0A502L238</accession>
<keyword evidence="1" id="KW-0472">Membrane</keyword>
<gene>
    <name evidence="2" type="ORF">EPA86_03490</name>
</gene>
<proteinExistence type="predicted"/>
<protein>
    <submittedName>
        <fullName evidence="2">Uncharacterized protein</fullName>
    </submittedName>
</protein>
<keyword evidence="3" id="KW-1185">Reference proteome</keyword>
<dbReference type="Proteomes" id="UP000315303">
    <property type="component" value="Unassembled WGS sequence"/>
</dbReference>
<comment type="caution">
    <text evidence="2">The sequence shown here is derived from an EMBL/GenBank/DDBJ whole genome shotgun (WGS) entry which is preliminary data.</text>
</comment>
<evidence type="ECO:0000313" key="3">
    <source>
        <dbReference type="Proteomes" id="UP000315303"/>
    </source>
</evidence>
<evidence type="ECO:0000313" key="2">
    <source>
        <dbReference type="EMBL" id="TPH17942.1"/>
    </source>
</evidence>
<feature type="transmembrane region" description="Helical" evidence="1">
    <location>
        <begin position="31"/>
        <end position="48"/>
    </location>
</feature>
<keyword evidence="1" id="KW-0812">Transmembrane</keyword>
<keyword evidence="1" id="KW-1133">Transmembrane helix</keyword>
<name>A0A502L238_9GAMM</name>
<evidence type="ECO:0000256" key="1">
    <source>
        <dbReference type="SAM" id="Phobius"/>
    </source>
</evidence>
<reference evidence="2 3" key="1">
    <citation type="submission" date="2019-01" db="EMBL/GenBank/DDBJ databases">
        <title>Litorilituus lipolytica sp. nov., isolated from intertidal sand of the Yellow Sea in China.</title>
        <authorList>
            <person name="Liu A."/>
        </authorList>
    </citation>
    <scope>NUCLEOTIDE SEQUENCE [LARGE SCALE GENOMIC DNA]</scope>
    <source>
        <strain evidence="2 3">RZ04</strain>
    </source>
</reference>
<dbReference type="AlphaFoldDB" id="A0A502L238"/>
<dbReference type="OrthoDB" id="5772022at2"/>
<organism evidence="2 3">
    <name type="scientific">Litorilituus lipolyticus</name>
    <dbReference type="NCBI Taxonomy" id="2491017"/>
    <lineage>
        <taxon>Bacteria</taxon>
        <taxon>Pseudomonadati</taxon>
        <taxon>Pseudomonadota</taxon>
        <taxon>Gammaproteobacteria</taxon>
        <taxon>Alteromonadales</taxon>
        <taxon>Colwelliaceae</taxon>
        <taxon>Litorilituus</taxon>
    </lineage>
</organism>
<dbReference type="EMBL" id="SAWY01000006">
    <property type="protein sequence ID" value="TPH17942.1"/>
    <property type="molecule type" value="Genomic_DNA"/>
</dbReference>